<feature type="region of interest" description="Disordered" evidence="1">
    <location>
        <begin position="105"/>
        <end position="155"/>
    </location>
</feature>
<dbReference type="RefSeq" id="XP_002508913.1">
    <property type="nucleotide sequence ID" value="XM_002508867.1"/>
</dbReference>
<feature type="region of interest" description="Disordered" evidence="1">
    <location>
        <begin position="721"/>
        <end position="775"/>
    </location>
</feature>
<dbReference type="EMBL" id="CP001577">
    <property type="protein sequence ID" value="ACO70171.1"/>
    <property type="molecule type" value="Genomic_DNA"/>
</dbReference>
<feature type="compositionally biased region" description="Basic and acidic residues" evidence="1">
    <location>
        <begin position="237"/>
        <end position="251"/>
    </location>
</feature>
<dbReference type="Proteomes" id="UP000002009">
    <property type="component" value="Chromosome 12"/>
</dbReference>
<feature type="compositionally biased region" description="Basic and acidic residues" evidence="1">
    <location>
        <begin position="52"/>
        <end position="63"/>
    </location>
</feature>
<dbReference type="AlphaFoldDB" id="C1FIH3"/>
<feature type="region of interest" description="Disordered" evidence="1">
    <location>
        <begin position="684"/>
        <end position="708"/>
    </location>
</feature>
<feature type="compositionally biased region" description="Acidic residues" evidence="1">
    <location>
        <begin position="730"/>
        <end position="755"/>
    </location>
</feature>
<name>C1FIH3_MICCC</name>
<feature type="compositionally biased region" description="Low complexity" evidence="1">
    <location>
        <begin position="302"/>
        <end position="319"/>
    </location>
</feature>
<gene>
    <name evidence="2" type="ORF">MICPUN_63347</name>
</gene>
<feature type="region of interest" description="Disordered" evidence="1">
    <location>
        <begin position="339"/>
        <end position="390"/>
    </location>
</feature>
<evidence type="ECO:0000313" key="3">
    <source>
        <dbReference type="Proteomes" id="UP000002009"/>
    </source>
</evidence>
<feature type="compositionally biased region" description="Acidic residues" evidence="1">
    <location>
        <begin position="590"/>
        <end position="602"/>
    </location>
</feature>
<protein>
    <submittedName>
        <fullName evidence="2">Uncharacterized protein</fullName>
    </submittedName>
</protein>
<feature type="region of interest" description="Disordered" evidence="1">
    <location>
        <begin position="429"/>
        <end position="468"/>
    </location>
</feature>
<feature type="region of interest" description="Disordered" evidence="1">
    <location>
        <begin position="169"/>
        <end position="254"/>
    </location>
</feature>
<organism evidence="2 3">
    <name type="scientific">Micromonas commoda (strain RCC299 / NOUM17 / CCMP2709)</name>
    <name type="common">Picoplanktonic green alga</name>
    <dbReference type="NCBI Taxonomy" id="296587"/>
    <lineage>
        <taxon>Eukaryota</taxon>
        <taxon>Viridiplantae</taxon>
        <taxon>Chlorophyta</taxon>
        <taxon>Mamiellophyceae</taxon>
        <taxon>Mamiellales</taxon>
        <taxon>Mamiellaceae</taxon>
        <taxon>Micromonas</taxon>
    </lineage>
</organism>
<dbReference type="InParanoid" id="C1FIH3"/>
<evidence type="ECO:0000256" key="1">
    <source>
        <dbReference type="SAM" id="MobiDB-lite"/>
    </source>
</evidence>
<feature type="compositionally biased region" description="Low complexity" evidence="1">
    <location>
        <begin position="448"/>
        <end position="468"/>
    </location>
</feature>
<feature type="region of interest" description="Disordered" evidence="1">
    <location>
        <begin position="39"/>
        <end position="83"/>
    </location>
</feature>
<reference evidence="2 3" key="1">
    <citation type="journal article" date="2009" name="Science">
        <title>Green evolution and dynamic adaptations revealed by genomes of the marine picoeukaryotes Micromonas.</title>
        <authorList>
            <person name="Worden A.Z."/>
            <person name="Lee J.H."/>
            <person name="Mock T."/>
            <person name="Rouze P."/>
            <person name="Simmons M.P."/>
            <person name="Aerts A.L."/>
            <person name="Allen A.E."/>
            <person name="Cuvelier M.L."/>
            <person name="Derelle E."/>
            <person name="Everett M.V."/>
            <person name="Foulon E."/>
            <person name="Grimwood J."/>
            <person name="Gundlach H."/>
            <person name="Henrissat B."/>
            <person name="Napoli C."/>
            <person name="McDonald S.M."/>
            <person name="Parker M.S."/>
            <person name="Rombauts S."/>
            <person name="Salamov A."/>
            <person name="Von Dassow P."/>
            <person name="Badger J.H."/>
            <person name="Coutinho P.M."/>
            <person name="Demir E."/>
            <person name="Dubchak I."/>
            <person name="Gentemann C."/>
            <person name="Eikrem W."/>
            <person name="Gready J.E."/>
            <person name="John U."/>
            <person name="Lanier W."/>
            <person name="Lindquist E.A."/>
            <person name="Lucas S."/>
            <person name="Mayer K.F."/>
            <person name="Moreau H."/>
            <person name="Not F."/>
            <person name="Otillar R."/>
            <person name="Panaud O."/>
            <person name="Pangilinan J."/>
            <person name="Paulsen I."/>
            <person name="Piegu B."/>
            <person name="Poliakov A."/>
            <person name="Robbens S."/>
            <person name="Schmutz J."/>
            <person name="Toulza E."/>
            <person name="Wyss T."/>
            <person name="Zelensky A."/>
            <person name="Zhou K."/>
            <person name="Armbrust E.V."/>
            <person name="Bhattacharya D."/>
            <person name="Goodenough U.W."/>
            <person name="Van de Peer Y."/>
            <person name="Grigoriev I.V."/>
        </authorList>
    </citation>
    <scope>NUCLEOTIDE SEQUENCE [LARGE SCALE GENOMIC DNA]</scope>
    <source>
        <strain evidence="3">RCC299 / NOUM17</strain>
    </source>
</reference>
<proteinExistence type="predicted"/>
<feature type="compositionally biased region" description="Basic and acidic residues" evidence="1">
    <location>
        <begin position="145"/>
        <end position="155"/>
    </location>
</feature>
<accession>C1FIH3</accession>
<evidence type="ECO:0000313" key="2">
    <source>
        <dbReference type="EMBL" id="ACO70171.1"/>
    </source>
</evidence>
<dbReference type="KEGG" id="mis:MICPUN_63347"/>
<keyword evidence="3" id="KW-1185">Reference proteome</keyword>
<feature type="compositionally biased region" description="Basic and acidic residues" evidence="1">
    <location>
        <begin position="357"/>
        <end position="390"/>
    </location>
</feature>
<feature type="region of interest" description="Disordered" evidence="1">
    <location>
        <begin position="580"/>
        <end position="602"/>
    </location>
</feature>
<sequence>MEAVSTEVGYPPPPGEDRWEELCSMEAALEAEVSELRLTVASPTSMTVDGGRSAEAEHERDENASPSRAVRSDAYWGSRGPRPVVRRADVAGVAPVREEGDYEKRYDELQRFSPKPAVSRPARRGGRDAGAPVAQATGDASPIVERPKWGGKYDDDGLRVSRYDFAYIVPKSNKSHQRASPSRGGARTKELSTPPPRTSVLSPANEMAKSWERNLRKGGGATPTRAPAVQRMSPRGWSRENKSNDAHREGDANVVAEVEARVQEKLRQLEERLLRSVGKMRKPKKERTPSSKPRMKRKSDVSSDSDAGPAAAVPAAVPAADAADWTVAVEFTEPLSATDRVAERSRLIEQGSSSGPLKDRPLRAVKNSIDEYLERRRKRREEEREAEREKERRALEAAAGMRSESIDGFEPVYSPVVARRASARVNVSKMRDLDGGDEMTESEGGHRASSASPSSTFETSSSSSPSTTNIFDDDDFYQAASAATEVVHRRKLLAAVLEEWSFLVRWGRARAEAHRHRHLKWASIKVLRALTADARVSSRVSERFHRSARRRKICAALRGWLFIAKDAKVRAARERRRRAALGEWPSESGSDGDSDDSEPTEVLTEDDMEALRREAWMPLHDELKVLDAEENKLIMEEREASSSEGGFSPENKAEFEKSYDDALKAVDIAVRGLIGLWQLATPEKPTPLGTRPRATPVVESHAPMTDPRRILKFDPLRVGDWLTNQTEPEVSSEEEEEEKEQEEQEGDVEQEEEQEGERADFITPLGSAPPSGVRPYRVLTNEQGEAFVLTSSPDAGGSQHEYVSLTDWIEFASKSI</sequence>
<dbReference type="GeneID" id="8248052"/>
<feature type="region of interest" description="Disordered" evidence="1">
    <location>
        <begin position="272"/>
        <end position="319"/>
    </location>
</feature>